<dbReference type="PRINTS" id="PR00757">
    <property type="entry name" value="AMINEOXDASEF"/>
</dbReference>
<evidence type="ECO:0000313" key="6">
    <source>
        <dbReference type="Proteomes" id="UP001550628"/>
    </source>
</evidence>
<keyword evidence="2 5" id="KW-0560">Oxidoreductase</keyword>
<evidence type="ECO:0000256" key="3">
    <source>
        <dbReference type="SAM" id="Phobius"/>
    </source>
</evidence>
<evidence type="ECO:0000313" key="5">
    <source>
        <dbReference type="EMBL" id="MEU1951496.1"/>
    </source>
</evidence>
<dbReference type="GO" id="GO:0016491">
    <property type="term" value="F:oxidoreductase activity"/>
    <property type="evidence" value="ECO:0007669"/>
    <property type="project" value="UniProtKB-KW"/>
</dbReference>
<dbReference type="PANTHER" id="PTHR42923">
    <property type="entry name" value="PROTOPORPHYRINOGEN OXIDASE"/>
    <property type="match status" value="1"/>
</dbReference>
<dbReference type="InterPro" id="IPR001613">
    <property type="entry name" value="Flavin_amine_oxidase"/>
</dbReference>
<dbReference type="GeneID" id="96242356"/>
<feature type="transmembrane region" description="Helical" evidence="3">
    <location>
        <begin position="43"/>
        <end position="60"/>
    </location>
</feature>
<dbReference type="InterPro" id="IPR050464">
    <property type="entry name" value="Zeta_carotene_desat/Oxidored"/>
</dbReference>
<sequence length="494" mass="53834">MTGGNRGTRVVGTHETNVWTALHCVNHGVREVREKQMNDARRYVVIGGGLAGLAAAVWLAETGKQVTLLERRARLGGRTQAMEVPEVADTPDNGQHVVASGYRSLFRYLDSVGTRDHLEFPGAGTLRWPGGRAVLLHTKGFRAVRTVLGAHPDAGVLDRLRALRATIRLGWQALYQPADLADITTEQWFERVGMPATAREALWDWLALGIAAEPVQRESAKVFADVLATGIRIGAQDRVGVTIGYPTVDLDTLYITGAERAFARYGVDVRFRTVARRILITDGLVTGVQLADGTEIPADAVVCAVPNSRIHGLLDELPEHAEIYAAADKLGVTPIVSTNLYLDRPLRTKSAMEALIGGTGVIDEVFDRQRMHGRNPDGAWLYCLTTSGAYEQIHKSNDEIVAEQLALIRRYYPEAEAARLVHAHVVKMPKATFSQVLGTAGLRPDQRTSVPNLVLAGDWTRTDWSATMESAAQSAERAVAALLDHAAAADRARR</sequence>
<keyword evidence="3" id="KW-0812">Transmembrane</keyword>
<keyword evidence="3" id="KW-0472">Membrane</keyword>
<accession>A0ABV2WKT2</accession>
<dbReference type="InterPro" id="IPR017830">
    <property type="entry name" value="SQase_HpnE"/>
</dbReference>
<dbReference type="Proteomes" id="UP001550628">
    <property type="component" value="Unassembled WGS sequence"/>
</dbReference>
<dbReference type="Gene3D" id="3.50.50.60">
    <property type="entry name" value="FAD/NAD(P)-binding domain"/>
    <property type="match status" value="1"/>
</dbReference>
<dbReference type="EMBL" id="JBEYBF010000003">
    <property type="protein sequence ID" value="MEU1951496.1"/>
    <property type="molecule type" value="Genomic_DNA"/>
</dbReference>
<name>A0ABV2WKT2_9NOCA</name>
<evidence type="ECO:0000256" key="2">
    <source>
        <dbReference type="ARBA" id="ARBA00023002"/>
    </source>
</evidence>
<keyword evidence="6" id="KW-1185">Reference proteome</keyword>
<reference evidence="5 6" key="1">
    <citation type="submission" date="2024-06" db="EMBL/GenBank/DDBJ databases">
        <title>The Natural Products Discovery Center: Release of the First 8490 Sequenced Strains for Exploring Actinobacteria Biosynthetic Diversity.</title>
        <authorList>
            <person name="Kalkreuter E."/>
            <person name="Kautsar S.A."/>
            <person name="Yang D."/>
            <person name="Bader C.D."/>
            <person name="Teijaro C.N."/>
            <person name="Fluegel L."/>
            <person name="Davis C.M."/>
            <person name="Simpson J.R."/>
            <person name="Lauterbach L."/>
            <person name="Steele A.D."/>
            <person name="Gui C."/>
            <person name="Meng S."/>
            <person name="Li G."/>
            <person name="Viehrig K."/>
            <person name="Ye F."/>
            <person name="Su P."/>
            <person name="Kiefer A.F."/>
            <person name="Nichols A."/>
            <person name="Cepeda A.J."/>
            <person name="Yan W."/>
            <person name="Fan B."/>
            <person name="Jiang Y."/>
            <person name="Adhikari A."/>
            <person name="Zheng C.-J."/>
            <person name="Schuster L."/>
            <person name="Cowan T.M."/>
            <person name="Smanski M.J."/>
            <person name="Chevrette M.G."/>
            <person name="De Carvalho L.P.S."/>
            <person name="Shen B."/>
        </authorList>
    </citation>
    <scope>NUCLEOTIDE SEQUENCE [LARGE SCALE GENOMIC DNA]</scope>
    <source>
        <strain evidence="5 6">NPDC019708</strain>
    </source>
</reference>
<dbReference type="EC" id="1.17.8.1" evidence="5"/>
<evidence type="ECO:0000256" key="1">
    <source>
        <dbReference type="ARBA" id="ARBA00001974"/>
    </source>
</evidence>
<evidence type="ECO:0000259" key="4">
    <source>
        <dbReference type="Pfam" id="PF01593"/>
    </source>
</evidence>
<comment type="caution">
    <text evidence="5">The sequence shown here is derived from an EMBL/GenBank/DDBJ whole genome shotgun (WGS) entry which is preliminary data.</text>
</comment>
<protein>
    <submittedName>
        <fullName evidence="5">Hydroxysqualene dehydroxylase HpnE</fullName>
        <ecNumber evidence="5">1.17.8.1</ecNumber>
    </submittedName>
</protein>
<feature type="domain" description="Amine oxidase" evidence="4">
    <location>
        <begin position="50"/>
        <end position="483"/>
    </location>
</feature>
<organism evidence="5 6">
    <name type="scientific">Nocardia rhamnosiphila</name>
    <dbReference type="NCBI Taxonomy" id="426716"/>
    <lineage>
        <taxon>Bacteria</taxon>
        <taxon>Bacillati</taxon>
        <taxon>Actinomycetota</taxon>
        <taxon>Actinomycetes</taxon>
        <taxon>Mycobacteriales</taxon>
        <taxon>Nocardiaceae</taxon>
        <taxon>Nocardia</taxon>
    </lineage>
</organism>
<keyword evidence="3" id="KW-1133">Transmembrane helix</keyword>
<dbReference type="RefSeq" id="WP_345703651.1">
    <property type="nucleotide sequence ID" value="NZ_JBEYBD010000001.1"/>
</dbReference>
<dbReference type="PANTHER" id="PTHR42923:SF47">
    <property type="entry name" value="BLR3003 PROTEIN"/>
    <property type="match status" value="1"/>
</dbReference>
<dbReference type="SUPFAM" id="SSF51905">
    <property type="entry name" value="FAD/NAD(P)-binding domain"/>
    <property type="match status" value="1"/>
</dbReference>
<comment type="cofactor">
    <cofactor evidence="1">
        <name>FAD</name>
        <dbReference type="ChEBI" id="CHEBI:57692"/>
    </cofactor>
</comment>
<gene>
    <name evidence="5" type="primary">hpnE</name>
    <name evidence="5" type="ORF">ABZ510_06510</name>
</gene>
<dbReference type="InterPro" id="IPR002937">
    <property type="entry name" value="Amino_oxidase"/>
</dbReference>
<dbReference type="Pfam" id="PF01593">
    <property type="entry name" value="Amino_oxidase"/>
    <property type="match status" value="1"/>
</dbReference>
<dbReference type="InterPro" id="IPR036188">
    <property type="entry name" value="FAD/NAD-bd_sf"/>
</dbReference>
<proteinExistence type="predicted"/>
<dbReference type="NCBIfam" id="TIGR03467">
    <property type="entry name" value="HpnE"/>
    <property type="match status" value="1"/>
</dbReference>